<organism evidence="2">
    <name type="scientific">Caldiarchaeum subterraneum</name>
    <dbReference type="NCBI Taxonomy" id="311458"/>
    <lineage>
        <taxon>Archaea</taxon>
        <taxon>Nitrososphaerota</taxon>
        <taxon>Candidatus Caldarchaeales</taxon>
        <taxon>Candidatus Caldarchaeaceae</taxon>
        <taxon>Candidatus Caldarchaeum</taxon>
    </lineage>
</organism>
<protein>
    <submittedName>
        <fullName evidence="2">Uncharacterized protein</fullName>
    </submittedName>
</protein>
<reference evidence="2" key="1">
    <citation type="journal article" date="2020" name="mSystems">
        <title>Genome- and Community-Level Interaction Insights into Carbon Utilization and Element Cycling Functions of Hydrothermarchaeota in Hydrothermal Sediment.</title>
        <authorList>
            <person name="Zhou Z."/>
            <person name="Liu Y."/>
            <person name="Xu W."/>
            <person name="Pan J."/>
            <person name="Luo Z.H."/>
            <person name="Li M."/>
        </authorList>
    </citation>
    <scope>NUCLEOTIDE SEQUENCE [LARGE SCALE GENOMIC DNA]</scope>
    <source>
        <strain evidence="2">SpSt-613</strain>
        <strain evidence="1">SpSt-669</strain>
    </source>
</reference>
<proteinExistence type="predicted"/>
<dbReference type="Gene3D" id="1.10.10.10">
    <property type="entry name" value="Winged helix-like DNA-binding domain superfamily/Winged helix DNA-binding domain"/>
    <property type="match status" value="1"/>
</dbReference>
<sequence length="191" mass="21348">MVYDGAIDFREDEEAVLKTLSTASDGEVSFTGMRRALGMHQEKLSRILRRLEKHGLVDRGSKGYRLSGKARKLVNARGVEKGFVIVDTRVEDVGLVLAGVTALHGRWVDEMRWLGYSVENDAHVLRWISQDGELQITLRLKDGRLTISSNRNERRAVRAALAILRKAYELALIDDTSVLKTLPTGFLNTAA</sequence>
<dbReference type="InterPro" id="IPR036388">
    <property type="entry name" value="WH-like_DNA-bd_sf"/>
</dbReference>
<dbReference type="InterPro" id="IPR036390">
    <property type="entry name" value="WH_DNA-bd_sf"/>
</dbReference>
<evidence type="ECO:0000313" key="1">
    <source>
        <dbReference type="EMBL" id="HGL40241.1"/>
    </source>
</evidence>
<dbReference type="EMBL" id="DTAD01000032">
    <property type="protein sequence ID" value="HGN90088.1"/>
    <property type="molecule type" value="Genomic_DNA"/>
</dbReference>
<gene>
    <name evidence="2" type="ORF">ENT82_03035</name>
    <name evidence="1" type="ORF">ENU43_01025</name>
</gene>
<comment type="caution">
    <text evidence="2">The sequence shown here is derived from an EMBL/GenBank/DDBJ whole genome shotgun (WGS) entry which is preliminary data.</text>
</comment>
<name>A0A7C4I5L5_CALS0</name>
<accession>A0A7C4I5L5</accession>
<evidence type="ECO:0000313" key="2">
    <source>
        <dbReference type="EMBL" id="HGN90088.1"/>
    </source>
</evidence>
<dbReference type="SUPFAM" id="SSF46785">
    <property type="entry name" value="Winged helix' DNA-binding domain"/>
    <property type="match status" value="1"/>
</dbReference>
<dbReference type="AlphaFoldDB" id="A0A7C4I5L5"/>
<dbReference type="EMBL" id="DTCM01000014">
    <property type="protein sequence ID" value="HGL40241.1"/>
    <property type="molecule type" value="Genomic_DNA"/>
</dbReference>